<feature type="transmembrane region" description="Helical" evidence="10">
    <location>
        <begin position="319"/>
        <end position="339"/>
    </location>
</feature>
<reference evidence="11 12" key="1">
    <citation type="submission" date="2016-11" db="EMBL/GenBank/DDBJ databases">
        <authorList>
            <person name="Jaros S."/>
            <person name="Januszkiewicz K."/>
            <person name="Wedrychowicz H."/>
        </authorList>
    </citation>
    <scope>NUCLEOTIDE SEQUENCE [LARGE SCALE GENOMIC DNA]</scope>
    <source>
        <strain evidence="11 12">DSM 3090</strain>
    </source>
</reference>
<protein>
    <submittedName>
        <fullName evidence="11">Trk system potassium uptake protein TrkH</fullName>
    </submittedName>
</protein>
<dbReference type="InterPro" id="IPR004772">
    <property type="entry name" value="TrkH"/>
</dbReference>
<evidence type="ECO:0000256" key="1">
    <source>
        <dbReference type="ARBA" id="ARBA00004651"/>
    </source>
</evidence>
<dbReference type="EMBL" id="FRAD01000018">
    <property type="protein sequence ID" value="SHK23015.1"/>
    <property type="molecule type" value="Genomic_DNA"/>
</dbReference>
<keyword evidence="4" id="KW-0633">Potassium transport</keyword>
<evidence type="ECO:0000256" key="3">
    <source>
        <dbReference type="ARBA" id="ARBA00022475"/>
    </source>
</evidence>
<feature type="transmembrane region" description="Helical" evidence="10">
    <location>
        <begin position="360"/>
        <end position="380"/>
    </location>
</feature>
<feature type="transmembrane region" description="Helical" evidence="10">
    <location>
        <begin position="86"/>
        <end position="109"/>
    </location>
</feature>
<evidence type="ECO:0000256" key="7">
    <source>
        <dbReference type="ARBA" id="ARBA00022989"/>
    </source>
</evidence>
<keyword evidence="2" id="KW-0813">Transport</keyword>
<feature type="transmembrane region" description="Helical" evidence="10">
    <location>
        <begin position="139"/>
        <end position="160"/>
    </location>
</feature>
<keyword evidence="7 10" id="KW-1133">Transmembrane helix</keyword>
<evidence type="ECO:0000313" key="11">
    <source>
        <dbReference type="EMBL" id="SHK23015.1"/>
    </source>
</evidence>
<dbReference type="Pfam" id="PF02386">
    <property type="entry name" value="TrkH"/>
    <property type="match status" value="1"/>
</dbReference>
<sequence length="457" mass="49888">MGNEESFFKKAKRRKKMILQPVQILAIGFALVILIGAIILTLPISSAANKATNFVDCLFTSTSSVCVTGLITKDTATYWSTFGQCVIIILIQVGGLGFMSFATLVFMLVGKKITLKERLVMQEAMNSLTLQGLVKMTKYILIFTFSIEGIGVMILATQFIPDFGLGKGIAYSVFHAISAFCNAGFDLMGNFSSLTSYYDNSVVIMTISFLIISGGLGFYVWNELYHHRESSRFTLHTKLVLITTFILIVGGAIFMFVFERNNVQTLGPMNIKDKVVNATFASVSPRTAGFNSIALDKMTVGGKFLTTVLMFIGGSPGSTAGGIKTTTLIVLIFAMISTIRCREDVEICHKRITKDIVYKAILVAIMSFLLIISATFALAITEHGFNLEQIVFEVVSAFGTVGLTLGITPELSSMGKIVIAICMYFGRLGPLTIILAFSSRRSIKGKIKYPEEKILVG</sequence>
<keyword evidence="12" id="KW-1185">Reference proteome</keyword>
<comment type="subcellular location">
    <subcellularLocation>
        <location evidence="1">Cell membrane</location>
        <topology evidence="1">Multi-pass membrane protein</topology>
    </subcellularLocation>
</comment>
<evidence type="ECO:0000256" key="9">
    <source>
        <dbReference type="ARBA" id="ARBA00023136"/>
    </source>
</evidence>
<evidence type="ECO:0000256" key="10">
    <source>
        <dbReference type="SAM" id="Phobius"/>
    </source>
</evidence>
<organism evidence="11 12">
    <name type="scientific">Hathewaya proteolytica DSM 3090</name>
    <dbReference type="NCBI Taxonomy" id="1121331"/>
    <lineage>
        <taxon>Bacteria</taxon>
        <taxon>Bacillati</taxon>
        <taxon>Bacillota</taxon>
        <taxon>Clostridia</taxon>
        <taxon>Eubacteriales</taxon>
        <taxon>Clostridiaceae</taxon>
        <taxon>Hathewaya</taxon>
    </lineage>
</organism>
<feature type="transmembrane region" description="Helical" evidence="10">
    <location>
        <begin position="233"/>
        <end position="258"/>
    </location>
</feature>
<dbReference type="PANTHER" id="PTHR32024:SF1">
    <property type="entry name" value="KTR SYSTEM POTASSIUM UPTAKE PROTEIN B"/>
    <property type="match status" value="1"/>
</dbReference>
<dbReference type="STRING" id="1121331.SAMN02745248_02099"/>
<keyword evidence="9 10" id="KW-0472">Membrane</keyword>
<dbReference type="GO" id="GO:0015379">
    <property type="term" value="F:potassium:chloride symporter activity"/>
    <property type="evidence" value="ECO:0007669"/>
    <property type="project" value="InterPro"/>
</dbReference>
<feature type="transmembrane region" description="Helical" evidence="10">
    <location>
        <begin position="21"/>
        <end position="44"/>
    </location>
</feature>
<dbReference type="AlphaFoldDB" id="A0A1M6QS80"/>
<feature type="transmembrane region" description="Helical" evidence="10">
    <location>
        <begin position="417"/>
        <end position="438"/>
    </location>
</feature>
<dbReference type="RefSeq" id="WP_072904038.1">
    <property type="nucleotide sequence ID" value="NZ_FRAD01000018.1"/>
</dbReference>
<proteinExistence type="predicted"/>
<dbReference type="Proteomes" id="UP000183952">
    <property type="component" value="Unassembled WGS sequence"/>
</dbReference>
<dbReference type="PANTHER" id="PTHR32024">
    <property type="entry name" value="TRK SYSTEM POTASSIUM UPTAKE PROTEIN TRKG-RELATED"/>
    <property type="match status" value="1"/>
</dbReference>
<evidence type="ECO:0000256" key="6">
    <source>
        <dbReference type="ARBA" id="ARBA00022958"/>
    </source>
</evidence>
<keyword evidence="5 10" id="KW-0812">Transmembrane</keyword>
<feature type="transmembrane region" description="Helical" evidence="10">
    <location>
        <begin position="202"/>
        <end position="221"/>
    </location>
</feature>
<gene>
    <name evidence="11" type="ORF">SAMN02745248_02099</name>
</gene>
<keyword evidence="6" id="KW-0630">Potassium</keyword>
<dbReference type="NCBIfam" id="TIGR00933">
    <property type="entry name" value="2a38"/>
    <property type="match status" value="1"/>
</dbReference>
<name>A0A1M6QS80_9CLOT</name>
<evidence type="ECO:0000256" key="5">
    <source>
        <dbReference type="ARBA" id="ARBA00022692"/>
    </source>
</evidence>
<evidence type="ECO:0000256" key="4">
    <source>
        <dbReference type="ARBA" id="ARBA00022538"/>
    </source>
</evidence>
<keyword evidence="3" id="KW-1003">Cell membrane</keyword>
<evidence type="ECO:0000256" key="2">
    <source>
        <dbReference type="ARBA" id="ARBA00022448"/>
    </source>
</evidence>
<dbReference type="InterPro" id="IPR003445">
    <property type="entry name" value="Cat_transpt"/>
</dbReference>
<keyword evidence="8" id="KW-0406">Ion transport</keyword>
<accession>A0A1M6QS80</accession>
<evidence type="ECO:0000256" key="8">
    <source>
        <dbReference type="ARBA" id="ARBA00023065"/>
    </source>
</evidence>
<dbReference type="GO" id="GO:0005886">
    <property type="term" value="C:plasma membrane"/>
    <property type="evidence" value="ECO:0007669"/>
    <property type="project" value="UniProtKB-SubCell"/>
</dbReference>
<evidence type="ECO:0000313" key="12">
    <source>
        <dbReference type="Proteomes" id="UP000183952"/>
    </source>
</evidence>